<evidence type="ECO:0000256" key="2">
    <source>
        <dbReference type="ARBA" id="ARBA00023125"/>
    </source>
</evidence>
<dbReference type="Pfam" id="PF13377">
    <property type="entry name" value="Peripla_BP_3"/>
    <property type="match status" value="1"/>
</dbReference>
<evidence type="ECO:0000256" key="3">
    <source>
        <dbReference type="ARBA" id="ARBA00023163"/>
    </source>
</evidence>
<accession>E6QMI3</accession>
<proteinExistence type="predicted"/>
<keyword evidence="1" id="KW-0805">Transcription regulation</keyword>
<dbReference type="GO" id="GO:0003700">
    <property type="term" value="F:DNA-binding transcription factor activity"/>
    <property type="evidence" value="ECO:0007669"/>
    <property type="project" value="InterPro"/>
</dbReference>
<sequence>MQKQPGKTSAAEVANRRIPKHQVVFEYLHNGILSGVFKPGDRLPSEAALGRTFDASRITVAKALLELQRMNLVTRRPGAGTHVMTKPRAEGYTFGLLIPELGRTEIFEPICHGMMRSPFARPDSLLWPNVSRGTAGIADDTTASEHEAIEQAEHMAHYFIEQRVAAVFFAPLELLSGADSANRRIMRMMERVKMPTVLLDRCYLPYPERSNYDLVGIDNRRTGFQITQHLIHCGAKRLVFLAEPNSASTVDARISGFYEACRPLGVSLDHVSIQLGYPLDHRFVQSVLDDPRPDGIVCANDVTAARMMQTVLSLGRRIPEDIRIVGIDDVRYASLLPVPLTTMRQDCNALGVIAIATMLARMEYPELPVRDILLPTRLVERRSCGETLRETAAP</sequence>
<feature type="domain" description="HTH gntR-type" evidence="4">
    <location>
        <begin position="18"/>
        <end position="86"/>
    </location>
</feature>
<reference evidence="5" key="1">
    <citation type="submission" date="2009-10" db="EMBL/GenBank/DDBJ databases">
        <title>Diversity of trophic interactions inside an arsenic-rich microbial ecosystem.</title>
        <authorList>
            <person name="Bertin P.N."/>
            <person name="Heinrich-Salmeron A."/>
            <person name="Pelletier E."/>
            <person name="Goulhen-Chollet F."/>
            <person name="Arsene-Ploetze F."/>
            <person name="Gallien S."/>
            <person name="Calteau A."/>
            <person name="Vallenet D."/>
            <person name="Casiot C."/>
            <person name="Chane-Woon-Ming B."/>
            <person name="Giloteaux L."/>
            <person name="Barakat M."/>
            <person name="Bonnefoy V."/>
            <person name="Bruneel O."/>
            <person name="Chandler M."/>
            <person name="Cleiss J."/>
            <person name="Duran R."/>
            <person name="Elbaz-Poulichet F."/>
            <person name="Fonknechten N."/>
            <person name="Lauga B."/>
            <person name="Mornico D."/>
            <person name="Ortet P."/>
            <person name="Schaeffer C."/>
            <person name="Siguier P."/>
            <person name="Alexander Thil Smith A."/>
            <person name="Van Dorsselaer A."/>
            <person name="Weissenbach J."/>
            <person name="Medigue C."/>
            <person name="Le Paslier D."/>
        </authorList>
    </citation>
    <scope>NUCLEOTIDE SEQUENCE</scope>
</reference>
<dbReference type="InterPro" id="IPR028082">
    <property type="entry name" value="Peripla_BP_I"/>
</dbReference>
<dbReference type="InterPro" id="IPR036388">
    <property type="entry name" value="WH-like_DNA-bd_sf"/>
</dbReference>
<dbReference type="GO" id="GO:0000976">
    <property type="term" value="F:transcription cis-regulatory region binding"/>
    <property type="evidence" value="ECO:0007669"/>
    <property type="project" value="TreeGrafter"/>
</dbReference>
<dbReference type="AlphaFoldDB" id="E6QMI3"/>
<dbReference type="PROSITE" id="PS50949">
    <property type="entry name" value="HTH_GNTR"/>
    <property type="match status" value="1"/>
</dbReference>
<dbReference type="InterPro" id="IPR000524">
    <property type="entry name" value="Tscrpt_reg_HTH_GntR"/>
</dbReference>
<dbReference type="Pfam" id="PF00392">
    <property type="entry name" value="GntR"/>
    <property type="match status" value="1"/>
</dbReference>
<dbReference type="Gene3D" id="3.40.50.2300">
    <property type="match status" value="2"/>
</dbReference>
<dbReference type="CDD" id="cd07377">
    <property type="entry name" value="WHTH_GntR"/>
    <property type="match status" value="1"/>
</dbReference>
<comment type="caution">
    <text evidence="5">The sequence shown here is derived from an EMBL/GenBank/DDBJ whole genome shotgun (WGS) entry which is preliminary data.</text>
</comment>
<dbReference type="Gene3D" id="1.10.10.10">
    <property type="entry name" value="Winged helix-like DNA-binding domain superfamily/Winged helix DNA-binding domain"/>
    <property type="match status" value="1"/>
</dbReference>
<dbReference type="PANTHER" id="PTHR30146">
    <property type="entry name" value="LACI-RELATED TRANSCRIPTIONAL REPRESSOR"/>
    <property type="match status" value="1"/>
</dbReference>
<evidence type="ECO:0000259" key="4">
    <source>
        <dbReference type="PROSITE" id="PS50949"/>
    </source>
</evidence>
<evidence type="ECO:0000256" key="1">
    <source>
        <dbReference type="ARBA" id="ARBA00023015"/>
    </source>
</evidence>
<dbReference type="CDD" id="cd06267">
    <property type="entry name" value="PBP1_LacI_sugar_binding-like"/>
    <property type="match status" value="1"/>
</dbReference>
<dbReference type="InterPro" id="IPR036390">
    <property type="entry name" value="WH_DNA-bd_sf"/>
</dbReference>
<protein>
    <submittedName>
        <fullName evidence="5">Transcriptional regulator, GntR family</fullName>
    </submittedName>
</protein>
<name>E6QMI3_9ZZZZ</name>
<evidence type="ECO:0000313" key="5">
    <source>
        <dbReference type="EMBL" id="CBI08454.1"/>
    </source>
</evidence>
<dbReference type="SUPFAM" id="SSF46785">
    <property type="entry name" value="Winged helix' DNA-binding domain"/>
    <property type="match status" value="1"/>
</dbReference>
<dbReference type="SMART" id="SM00345">
    <property type="entry name" value="HTH_GNTR"/>
    <property type="match status" value="1"/>
</dbReference>
<keyword evidence="3" id="KW-0804">Transcription</keyword>
<dbReference type="InterPro" id="IPR046335">
    <property type="entry name" value="LacI/GalR-like_sensor"/>
</dbReference>
<dbReference type="EMBL" id="CABQ01000222">
    <property type="protein sequence ID" value="CBI08454.1"/>
    <property type="molecule type" value="Genomic_DNA"/>
</dbReference>
<gene>
    <name evidence="5" type="ORF">CARN6_1922</name>
</gene>
<dbReference type="PANTHER" id="PTHR30146:SF109">
    <property type="entry name" value="HTH-TYPE TRANSCRIPTIONAL REGULATOR GALS"/>
    <property type="match status" value="1"/>
</dbReference>
<keyword evidence="2" id="KW-0238">DNA-binding</keyword>
<dbReference type="SUPFAM" id="SSF53822">
    <property type="entry name" value="Periplasmic binding protein-like I"/>
    <property type="match status" value="1"/>
</dbReference>
<organism evidence="5">
    <name type="scientific">mine drainage metagenome</name>
    <dbReference type="NCBI Taxonomy" id="410659"/>
    <lineage>
        <taxon>unclassified sequences</taxon>
        <taxon>metagenomes</taxon>
        <taxon>ecological metagenomes</taxon>
    </lineage>
</organism>